<sequence>MRLAKIRPPCPDGGAAGARAVSLSRCSSSRRFSSYSLSDSFPQLSVVPAASTRPQHSRLLTLPLSASQSLPSSPFQPTRFLPSLPSSLASSLPSSLASSLPSSPDSSLPSSLASSLSFSPAASICRVSRRSLRLSSSRSFSQSFSSPRSASFSVSSAFEESAVERASSRFEESFEEAEVGRDEYGAFSDSPSSFVFRVKPGTTGKSESANRKLRRAASYFLPAESPGSLASSPASRGAGRDAPLSLRKRRVSRFSLADLKVEQGPYQKSLWEELKEKEEARQSNKEIRRAREAARILGLGASAALARDRAGDGARGPGRSLQAQDVGERSQREGEGALRRREKDEKRLRYRGIREDEGGRGEVGGGCEESVDASFSQEHVKLLRNEEEERRLLIAMKEDEKAAANACRGDAKDQMQWLAALEERDGVRGGIQALEEARRGGEEERDERDERDEAETMPEREEMRSVGRRRQRRRGSKARDETGDSGGVNLASGRTSMSEAQPRETHVEELSKKDSPSSLEKDVRLFSDFSASLPSSSSSSPSCSLSSAPLRREQARREREDIDAFSPERMVEEMTKMKKEVWTELSPQQLQTQLAVVRARSVGQILMAVESASQQTPEPSVSVPAGDETMLIDDLSSPSGSPVSPSMLSPSQSAAPALPVAFSAALAPAPGSALASCGASASSEGLLSIHPVTLATAFHKLGRLASPAQVVSVKKDERFLALCEATAAALPRVSVGGKCLLLWGLVRLEHAPRWLPQLLRLCAAAVPHMSVKQLACSLFCVSKLAFPVREGVALQAALVEALKQGPYLSLCLPPPTLSSDSLGSSASSTLEATGSSSSASLDSSSVPASASSLTPSSTAASSSSGVDPFHGGEEGFASRVACPGTLACICGSLARLRVKDQALFVQLGNAVRRVVPAMSGGELALVGWAYGTVGFVDRGLFQDLKRELETRIDGCAAREIVTLAWAFARAGETDQDFFRLTLAPAIRAFVGDLRAKDLALLAWAYGEVGVVDEDFFADLHYAMLPKVKHFTPHDIMLVVPTFAQLGFGSRELLRSLQKQTTKLLPTFSPLQLSRTVYGFGLAATLVADARFFGECADLVQRRLHTFYPQNIVHLLVGLSEAEYLSHPVVPELLERSAKVTPELFAEDCVQLLYVLAKLPADRRSPAALTPVLLQQLKNKVRVFWSLDCAAVCDLLEAVHTLGVADEQLLHMTMRRLSHLIEDASVREFLRTLGCLASLSAANRLLLRTHIHRRQKVQKAISGKLAVLARQSEHGDALHQEGAGRKAGQVTDIQARIVILHACAKLGFHDENVARILDDVHQAVAVEGRLLSLSAFCHLVWALAETNAKIGWTRAVLRYALHRRYSGASESLLQMVDEREAYARNHGLESYVGGELLPLREAECERVEDSTEAAERAEETERRDNEIGQALLKLAFAAVVLGEEEFLVPLLEEAVERLRGGLPDEILHAQQVCLHLREFAMPPPRLSPALAEWTETVLSTPRYDVFFESPQKFRLFDRRLRVRDFNYDKWIADPLIEMRIPHKSTFVVSNIYRVSAAFPLEKHLIDVLTFQDLLCPSNCPAGTAELRQRQLSLLGWTVHSVHLRSLYNALAHHNLRYLVASIASSFSEEARQWVTFRGGPALEGERQEERDQERRHSWHPPTEAAQQTEQHRAEACGRHTESESEVFELVDDEACSGSCSGLRDPWGGVKPLGGHSAVAKGMRKTMSRGEVKNLDNRNKDDSLQHASAANKDATDALEEAYRHVVSKA</sequence>
<feature type="compositionally biased region" description="Basic and acidic residues" evidence="1">
    <location>
        <begin position="326"/>
        <end position="360"/>
    </location>
</feature>
<feature type="region of interest" description="Disordered" evidence="1">
    <location>
        <begin position="223"/>
        <end position="244"/>
    </location>
</feature>
<feature type="compositionally biased region" description="Basic and acidic residues" evidence="1">
    <location>
        <begin position="501"/>
        <end position="519"/>
    </location>
</feature>
<evidence type="ECO:0000256" key="1">
    <source>
        <dbReference type="SAM" id="MobiDB-lite"/>
    </source>
</evidence>
<keyword evidence="3" id="KW-0503">Monooxygenase</keyword>
<feature type="compositionally biased region" description="Basic and acidic residues" evidence="1">
    <location>
        <begin position="1642"/>
        <end position="1654"/>
    </location>
</feature>
<dbReference type="EMBL" id="AGQR02002039">
    <property type="protein sequence ID" value="PIM00199.1"/>
    <property type="molecule type" value="Genomic_DNA"/>
</dbReference>
<dbReference type="InterPro" id="IPR058917">
    <property type="entry name" value="RESC6_dom"/>
</dbReference>
<name>A0A2G8XZN3_TOXGO</name>
<feature type="region of interest" description="Disordered" evidence="1">
    <location>
        <begin position="306"/>
        <end position="372"/>
    </location>
</feature>
<dbReference type="GO" id="GO:0004497">
    <property type="term" value="F:monooxygenase activity"/>
    <property type="evidence" value="ECO:0007669"/>
    <property type="project" value="UniProtKB-KW"/>
</dbReference>
<evidence type="ECO:0000259" key="2">
    <source>
        <dbReference type="Pfam" id="PF26188"/>
    </source>
</evidence>
<feature type="domain" description="RNA-editing substrate-binding complex 6 protein" evidence="2">
    <location>
        <begin position="888"/>
        <end position="1078"/>
    </location>
</feature>
<proteinExistence type="predicted"/>
<comment type="caution">
    <text evidence="3">The sequence shown here is derived from an EMBL/GenBank/DDBJ whole genome shotgun (WGS) entry which is preliminary data.</text>
</comment>
<feature type="region of interest" description="Disordered" evidence="1">
    <location>
        <begin position="1705"/>
        <end position="1753"/>
    </location>
</feature>
<feature type="compositionally biased region" description="Basic and acidic residues" evidence="1">
    <location>
        <begin position="1668"/>
        <end position="1679"/>
    </location>
</feature>
<dbReference type="Proteomes" id="UP000236343">
    <property type="component" value="Unassembled WGS sequence"/>
</dbReference>
<feature type="compositionally biased region" description="Basic residues" evidence="1">
    <location>
        <begin position="466"/>
        <end position="476"/>
    </location>
</feature>
<protein>
    <submittedName>
        <fullName evidence="3">Putative kynurenine 3-monooxygenase and-related flavoprotein monooxygenase family (ISS) protein</fullName>
    </submittedName>
</protein>
<evidence type="ECO:0000313" key="3">
    <source>
        <dbReference type="EMBL" id="PIM00199.1"/>
    </source>
</evidence>
<feature type="region of interest" description="Disordered" evidence="1">
    <location>
        <begin position="1641"/>
        <end position="1679"/>
    </location>
</feature>
<feature type="compositionally biased region" description="Basic and acidic residues" evidence="1">
    <location>
        <begin position="1726"/>
        <end position="1742"/>
    </location>
</feature>
<dbReference type="VEuPathDB" id="ToxoDB:TGCOUG_286410"/>
<feature type="region of interest" description="Disordered" evidence="1">
    <location>
        <begin position="422"/>
        <end position="519"/>
    </location>
</feature>
<keyword evidence="3" id="KW-0560">Oxidoreductase</keyword>
<organism evidence="3 4">
    <name type="scientific">Toxoplasma gondii COUG</name>
    <dbReference type="NCBI Taxonomy" id="1074873"/>
    <lineage>
        <taxon>Eukaryota</taxon>
        <taxon>Sar</taxon>
        <taxon>Alveolata</taxon>
        <taxon>Apicomplexa</taxon>
        <taxon>Conoidasida</taxon>
        <taxon>Coccidia</taxon>
        <taxon>Eucoccidiorida</taxon>
        <taxon>Eimeriorina</taxon>
        <taxon>Sarcocystidae</taxon>
        <taxon>Toxoplasma</taxon>
    </lineage>
</organism>
<feature type="compositionally biased region" description="Acidic residues" evidence="1">
    <location>
        <begin position="443"/>
        <end position="456"/>
    </location>
</feature>
<accession>A0A2G8XZN3</accession>
<dbReference type="Pfam" id="PF26188">
    <property type="entry name" value="RESC6"/>
    <property type="match status" value="1"/>
</dbReference>
<feature type="compositionally biased region" description="Low complexity" evidence="1">
    <location>
        <begin position="531"/>
        <end position="549"/>
    </location>
</feature>
<evidence type="ECO:0000313" key="4">
    <source>
        <dbReference type="Proteomes" id="UP000236343"/>
    </source>
</evidence>
<reference evidence="3 4" key="1">
    <citation type="journal article" date="2016" name="Nat. Commun.">
        <title>Local admixture of amplified and diversified secreted pathogenesis determinants shapes mosaic Toxoplasma gondii genomes.</title>
        <authorList>
            <person name="Lorenzi H."/>
            <person name="Khan A."/>
            <person name="Behnke M.S."/>
            <person name="Namasivayam S."/>
            <person name="Swapna L.S."/>
            <person name="Hadjithomas M."/>
            <person name="Karamycheva S."/>
            <person name="Pinney D."/>
            <person name="Brunk B.P."/>
            <person name="Ajioka J.W."/>
            <person name="Ajzenberg D."/>
            <person name="Boothroyd J.C."/>
            <person name="Boyle J.P."/>
            <person name="Darde M.L."/>
            <person name="Diaz-Miranda M.A."/>
            <person name="Dubey J.P."/>
            <person name="Fritz H.M."/>
            <person name="Gennari S.M."/>
            <person name="Gregory B.D."/>
            <person name="Kim K."/>
            <person name="Saeij J.P."/>
            <person name="Su C."/>
            <person name="White M.W."/>
            <person name="Zhu X.Q."/>
            <person name="Howe D.K."/>
            <person name="Rosenthal B.M."/>
            <person name="Grigg M.E."/>
            <person name="Parkinson J."/>
            <person name="Liu L."/>
            <person name="Kissinger J.C."/>
            <person name="Roos D.S."/>
            <person name="Sibley L.D."/>
        </authorList>
    </citation>
    <scope>NUCLEOTIDE SEQUENCE [LARGE SCALE GENOMIC DNA]</scope>
    <source>
        <strain evidence="3 4">COUG</strain>
    </source>
</reference>
<gene>
    <name evidence="3" type="ORF">TGCOUG_286410</name>
</gene>
<feature type="region of interest" description="Disordered" evidence="1">
    <location>
        <begin position="531"/>
        <end position="558"/>
    </location>
</feature>